<dbReference type="Proteomes" id="UP000308600">
    <property type="component" value="Unassembled WGS sequence"/>
</dbReference>
<protein>
    <submittedName>
        <fullName evidence="1">Uncharacterized protein</fullName>
    </submittedName>
</protein>
<evidence type="ECO:0000313" key="1">
    <source>
        <dbReference type="EMBL" id="TFK70697.1"/>
    </source>
</evidence>
<reference evidence="1 2" key="1">
    <citation type="journal article" date="2019" name="Nat. Ecol. Evol.">
        <title>Megaphylogeny resolves global patterns of mushroom evolution.</title>
        <authorList>
            <person name="Varga T."/>
            <person name="Krizsan K."/>
            <person name="Foldi C."/>
            <person name="Dima B."/>
            <person name="Sanchez-Garcia M."/>
            <person name="Sanchez-Ramirez S."/>
            <person name="Szollosi G.J."/>
            <person name="Szarkandi J.G."/>
            <person name="Papp V."/>
            <person name="Albert L."/>
            <person name="Andreopoulos W."/>
            <person name="Angelini C."/>
            <person name="Antonin V."/>
            <person name="Barry K.W."/>
            <person name="Bougher N.L."/>
            <person name="Buchanan P."/>
            <person name="Buyck B."/>
            <person name="Bense V."/>
            <person name="Catcheside P."/>
            <person name="Chovatia M."/>
            <person name="Cooper J."/>
            <person name="Damon W."/>
            <person name="Desjardin D."/>
            <person name="Finy P."/>
            <person name="Geml J."/>
            <person name="Haridas S."/>
            <person name="Hughes K."/>
            <person name="Justo A."/>
            <person name="Karasinski D."/>
            <person name="Kautmanova I."/>
            <person name="Kiss B."/>
            <person name="Kocsube S."/>
            <person name="Kotiranta H."/>
            <person name="LaButti K.M."/>
            <person name="Lechner B.E."/>
            <person name="Liimatainen K."/>
            <person name="Lipzen A."/>
            <person name="Lukacs Z."/>
            <person name="Mihaltcheva S."/>
            <person name="Morgado L.N."/>
            <person name="Niskanen T."/>
            <person name="Noordeloos M.E."/>
            <person name="Ohm R.A."/>
            <person name="Ortiz-Santana B."/>
            <person name="Ovrebo C."/>
            <person name="Racz N."/>
            <person name="Riley R."/>
            <person name="Savchenko A."/>
            <person name="Shiryaev A."/>
            <person name="Soop K."/>
            <person name="Spirin V."/>
            <person name="Szebenyi C."/>
            <person name="Tomsovsky M."/>
            <person name="Tulloss R.E."/>
            <person name="Uehling J."/>
            <person name="Grigoriev I.V."/>
            <person name="Vagvolgyi C."/>
            <person name="Papp T."/>
            <person name="Martin F.M."/>
            <person name="Miettinen O."/>
            <person name="Hibbett D.S."/>
            <person name="Nagy L.G."/>
        </authorList>
    </citation>
    <scope>NUCLEOTIDE SEQUENCE [LARGE SCALE GENOMIC DNA]</scope>
    <source>
        <strain evidence="1 2">NL-1719</strain>
    </source>
</reference>
<proteinExistence type="predicted"/>
<evidence type="ECO:0000313" key="2">
    <source>
        <dbReference type="Proteomes" id="UP000308600"/>
    </source>
</evidence>
<gene>
    <name evidence="1" type="ORF">BDN72DRAFT_525566</name>
</gene>
<name>A0ACD3AYK8_9AGAR</name>
<accession>A0ACD3AYK8</accession>
<keyword evidence="2" id="KW-1185">Reference proteome</keyword>
<sequence>MPESIFSIGGLKSQLPTLRGVNAPKFTSFLHGLGLADIESSFTTDLDHVLALESAERDVLDRFQIIHLRFVSPHDLSPSTLQLTAYWAGMHPRLETLHLFGLVIHPKLVFPFIQALSRCCPSLHTLLVEDQEYKIPAFLAQHDIIFPSVTSSSPRPSPYATLPDLVDDVLQIILSMLKISELYTLLMVNRRLHRSALLSFLRVCGARWSSNALRISLSSSYATLDALSGLAISPVITSLNRLSCTIPKVSSAHLLFLQLHRLHRFITRLDACKEVELILEGPSSRRGSSRLTEIWESSLFNLMKRMVEHNCTKLEVRGGVYFIQGDIQRPMSNPKPSLFSRISRIFQPKAFKPPELPHPPTCLFRRFGEPSPLFHSAGGEHNSQLQFFSLDSGLTRPTTYPLIYKFLQNSPHLTHLCCQFPLDSYTNALPGFIGSGPNIYITSFNLFLNSVPTLIYLKVYPLYCAQITPPPPPHLPNLQELYTSCGNMRHLVNGENTLPSIKSIGILESHTDRVPCVPSPDLLLQISRYATSHPNFPELFIDLNLNKRITWIPHELGKYAKAAEWAEATTPIKKLIFRNFDALRKFTPHHEIDCGILLQVIKLFPNVSHVRFLETMNIPRTPRFERSFKALSESLSTDLPLLIWDYDFTSVDTI</sequence>
<organism evidence="1 2">
    <name type="scientific">Pluteus cervinus</name>
    <dbReference type="NCBI Taxonomy" id="181527"/>
    <lineage>
        <taxon>Eukaryota</taxon>
        <taxon>Fungi</taxon>
        <taxon>Dikarya</taxon>
        <taxon>Basidiomycota</taxon>
        <taxon>Agaricomycotina</taxon>
        <taxon>Agaricomycetes</taxon>
        <taxon>Agaricomycetidae</taxon>
        <taxon>Agaricales</taxon>
        <taxon>Pluteineae</taxon>
        <taxon>Pluteaceae</taxon>
        <taxon>Pluteus</taxon>
    </lineage>
</organism>
<dbReference type="EMBL" id="ML208309">
    <property type="protein sequence ID" value="TFK70697.1"/>
    <property type="molecule type" value="Genomic_DNA"/>
</dbReference>